<dbReference type="SMART" id="SM01043">
    <property type="entry name" value="BTAD"/>
    <property type="match status" value="1"/>
</dbReference>
<proteinExistence type="inferred from homology"/>
<name>A0A9W6PEI2_9ACTN</name>
<dbReference type="InterPro" id="IPR016032">
    <property type="entry name" value="Sig_transdc_resp-reg_C-effctor"/>
</dbReference>
<dbReference type="AlphaFoldDB" id="A0A9W6PEI2"/>
<feature type="compositionally biased region" description="Low complexity" evidence="7">
    <location>
        <begin position="298"/>
        <end position="309"/>
    </location>
</feature>
<keyword evidence="2" id="KW-0902">Two-component regulatory system</keyword>
<dbReference type="SUPFAM" id="SSF46894">
    <property type="entry name" value="C-terminal effector domain of the bipartite response regulators"/>
    <property type="match status" value="1"/>
</dbReference>
<organism evidence="9 10">
    <name type="scientific">Kitasatospora phosalacinea</name>
    <dbReference type="NCBI Taxonomy" id="2065"/>
    <lineage>
        <taxon>Bacteria</taxon>
        <taxon>Bacillati</taxon>
        <taxon>Actinomycetota</taxon>
        <taxon>Actinomycetes</taxon>
        <taxon>Kitasatosporales</taxon>
        <taxon>Streptomycetaceae</taxon>
        <taxon>Kitasatospora</taxon>
    </lineage>
</organism>
<protein>
    <recommendedName>
        <fullName evidence="8">OmpR/PhoB-type domain-containing protein</fullName>
    </recommendedName>
</protein>
<feature type="compositionally biased region" description="Pro residues" evidence="7">
    <location>
        <begin position="310"/>
        <end position="338"/>
    </location>
</feature>
<accession>A0A9W6PEI2</accession>
<dbReference type="InterPro" id="IPR051677">
    <property type="entry name" value="AfsR-DnrI-RedD_regulator"/>
</dbReference>
<reference evidence="9" key="1">
    <citation type="submission" date="2023-02" db="EMBL/GenBank/DDBJ databases">
        <title>Kitasatospora phosalacinea NBRC 14362.</title>
        <authorList>
            <person name="Ichikawa N."/>
            <person name="Sato H."/>
            <person name="Tonouchi N."/>
        </authorList>
    </citation>
    <scope>NUCLEOTIDE SEQUENCE</scope>
    <source>
        <strain evidence="9">NBRC 14362</strain>
    </source>
</reference>
<feature type="domain" description="OmpR/PhoB-type" evidence="8">
    <location>
        <begin position="1"/>
        <end position="96"/>
    </location>
</feature>
<evidence type="ECO:0000256" key="2">
    <source>
        <dbReference type="ARBA" id="ARBA00023012"/>
    </source>
</evidence>
<dbReference type="Proteomes" id="UP001165143">
    <property type="component" value="Unassembled WGS sequence"/>
</dbReference>
<dbReference type="InterPro" id="IPR027417">
    <property type="entry name" value="P-loop_NTPase"/>
</dbReference>
<dbReference type="GO" id="GO:0003677">
    <property type="term" value="F:DNA binding"/>
    <property type="evidence" value="ECO:0007669"/>
    <property type="project" value="UniProtKB-UniRule"/>
</dbReference>
<dbReference type="SMART" id="SM00862">
    <property type="entry name" value="Trans_reg_C"/>
    <property type="match status" value="1"/>
</dbReference>
<dbReference type="InterPro" id="IPR036388">
    <property type="entry name" value="WH-like_DNA-bd_sf"/>
</dbReference>
<feature type="region of interest" description="Disordered" evidence="7">
    <location>
        <begin position="988"/>
        <end position="1009"/>
    </location>
</feature>
<dbReference type="InterPro" id="IPR011990">
    <property type="entry name" value="TPR-like_helical_dom_sf"/>
</dbReference>
<keyword evidence="4 6" id="KW-0238">DNA-binding</keyword>
<evidence type="ECO:0000256" key="4">
    <source>
        <dbReference type="ARBA" id="ARBA00023125"/>
    </source>
</evidence>
<evidence type="ECO:0000259" key="8">
    <source>
        <dbReference type="PROSITE" id="PS51755"/>
    </source>
</evidence>
<feature type="compositionally biased region" description="Pro residues" evidence="7">
    <location>
        <begin position="282"/>
        <end position="297"/>
    </location>
</feature>
<dbReference type="Pfam" id="PF03704">
    <property type="entry name" value="BTAD"/>
    <property type="match status" value="1"/>
</dbReference>
<evidence type="ECO:0000256" key="1">
    <source>
        <dbReference type="ARBA" id="ARBA00005820"/>
    </source>
</evidence>
<comment type="similarity">
    <text evidence="1">Belongs to the AfsR/DnrI/RedD regulatory family.</text>
</comment>
<dbReference type="PANTHER" id="PTHR35807">
    <property type="entry name" value="TRANSCRIPTIONAL REGULATOR REDD-RELATED"/>
    <property type="match status" value="1"/>
</dbReference>
<feature type="region of interest" description="Disordered" evidence="7">
    <location>
        <begin position="249"/>
        <end position="351"/>
    </location>
</feature>
<dbReference type="Pfam" id="PF00486">
    <property type="entry name" value="Trans_reg_C"/>
    <property type="match status" value="1"/>
</dbReference>
<dbReference type="CDD" id="cd15831">
    <property type="entry name" value="BTAD"/>
    <property type="match status" value="1"/>
</dbReference>
<feature type="compositionally biased region" description="Low complexity" evidence="7">
    <location>
        <begin position="260"/>
        <end position="281"/>
    </location>
</feature>
<dbReference type="InterPro" id="IPR001867">
    <property type="entry name" value="OmpR/PhoB-type_DNA-bd"/>
</dbReference>
<sequence>MKFRLLGAVAADGADGALHLGPEKRRSLLALLLLRRNRAVSVAQLTEALWVDEPPANARTVVQSHVSRLRALLAAAHADRHGVRLTTAGDAYTLHLPEGLLDVEQFDALAAAARGERRSTEAVGALERALGLWHGPALTGTVTSAPLAAWRQTLEENRIAAVEALADHLQRLGDPARAAELLRTETVAHPLRESLVAALMLALFRAGRQSDAIDWYHRTRDALADRLGVDPGRALNTAYERILRGECDERGEGSGEADAPRQAATAAPGTPARPTPSRATPTPAPVAGPTPATPSAPEPASASASTPAPASTPEPAPAPAPAPILAPMPAPAHAPTPAPASAHAPTPAPAPAPIPAPAPALALAVPLPGVDLLPRAPRGFYGRDAELTALGDALRAGPDGAIALVTGPAGVGKTALVLDWAHRHGPRFPDGVLFADLGGFSDRPDRELADVLAEFLAALGVDPADLPPTLAGRAALYRRATTGRRLLVVVDNARESEQVRPLLPAGADSAALVTSRNRMLGLVASELARPVPLSVLRPEESAALLSRVLGPDRVAAEPEAARELADLCDGLPLALRIAAAKAAADPRRGLAVVADQLRNEQRRLIHLAAEEISVASALRISHEQLPPTAARLLRTLGLHPGPMVDAYTAAALADLEHRAAAEALEQLAATHLVTETGAEQYVLHDLVWLYARQLAAETDRAEQRAARARLADQYLYAGLAAAQCAEPASRPCCEPPATSRRPRAVPGFGTAGEALQWLGAHRETLAEVIATADPERAWRLVLTQWPLILRRVRDGWVPQLQFALEAAMEADHLDGESQVRALLGWVLVSNRRLHEAAACLGPAAELAVRAGNQVGRAIALINLAAVHTELAEHTAAGTGLAQALEIALAADHPHTVALAHQHLARHHLDAGRPRQALDHALHGLALSTGERPDPRRVLLHGAAGEALSGLGRHPEARARLGAALTEAERIGHDEATADVLRALARAEDAAGEPRTAAAHRHRADLLSPR</sequence>
<evidence type="ECO:0000313" key="10">
    <source>
        <dbReference type="Proteomes" id="UP001165143"/>
    </source>
</evidence>
<dbReference type="SUPFAM" id="SSF48452">
    <property type="entry name" value="TPR-like"/>
    <property type="match status" value="2"/>
</dbReference>
<dbReference type="PRINTS" id="PR00364">
    <property type="entry name" value="DISEASERSIST"/>
</dbReference>
<evidence type="ECO:0000256" key="6">
    <source>
        <dbReference type="PROSITE-ProRule" id="PRU01091"/>
    </source>
</evidence>
<dbReference type="EMBL" id="BSRX01000007">
    <property type="protein sequence ID" value="GLW53605.1"/>
    <property type="molecule type" value="Genomic_DNA"/>
</dbReference>
<evidence type="ECO:0000256" key="7">
    <source>
        <dbReference type="SAM" id="MobiDB-lite"/>
    </source>
</evidence>
<dbReference type="RefSeq" id="WP_285678243.1">
    <property type="nucleotide sequence ID" value="NZ_BSRX01000007.1"/>
</dbReference>
<evidence type="ECO:0000256" key="3">
    <source>
        <dbReference type="ARBA" id="ARBA00023015"/>
    </source>
</evidence>
<keyword evidence="3" id="KW-0805">Transcription regulation</keyword>
<dbReference type="Gene3D" id="1.10.10.10">
    <property type="entry name" value="Winged helix-like DNA-binding domain superfamily/Winged helix DNA-binding domain"/>
    <property type="match status" value="1"/>
</dbReference>
<dbReference type="PROSITE" id="PS51755">
    <property type="entry name" value="OMPR_PHOB"/>
    <property type="match status" value="1"/>
</dbReference>
<dbReference type="Gene3D" id="3.40.50.300">
    <property type="entry name" value="P-loop containing nucleotide triphosphate hydrolases"/>
    <property type="match status" value="1"/>
</dbReference>
<evidence type="ECO:0000313" key="9">
    <source>
        <dbReference type="EMBL" id="GLW53605.1"/>
    </source>
</evidence>
<gene>
    <name evidence="9" type="ORF">Kpho01_16160</name>
</gene>
<dbReference type="PANTHER" id="PTHR35807:SF1">
    <property type="entry name" value="TRANSCRIPTIONAL REGULATOR REDD"/>
    <property type="match status" value="1"/>
</dbReference>
<evidence type="ECO:0000256" key="5">
    <source>
        <dbReference type="ARBA" id="ARBA00023163"/>
    </source>
</evidence>
<dbReference type="GO" id="GO:0043531">
    <property type="term" value="F:ADP binding"/>
    <property type="evidence" value="ECO:0007669"/>
    <property type="project" value="InterPro"/>
</dbReference>
<dbReference type="Gene3D" id="1.25.40.10">
    <property type="entry name" value="Tetratricopeptide repeat domain"/>
    <property type="match status" value="2"/>
</dbReference>
<dbReference type="GO" id="GO:0000160">
    <property type="term" value="P:phosphorelay signal transduction system"/>
    <property type="evidence" value="ECO:0007669"/>
    <property type="project" value="UniProtKB-KW"/>
</dbReference>
<dbReference type="InterPro" id="IPR005158">
    <property type="entry name" value="BTAD"/>
</dbReference>
<keyword evidence="5" id="KW-0804">Transcription</keyword>
<feature type="DNA-binding region" description="OmpR/PhoB-type" evidence="6">
    <location>
        <begin position="1"/>
        <end position="96"/>
    </location>
</feature>
<dbReference type="GO" id="GO:0006355">
    <property type="term" value="P:regulation of DNA-templated transcription"/>
    <property type="evidence" value="ECO:0007669"/>
    <property type="project" value="InterPro"/>
</dbReference>
<comment type="caution">
    <text evidence="9">The sequence shown here is derived from an EMBL/GenBank/DDBJ whole genome shotgun (WGS) entry which is preliminary data.</text>
</comment>
<dbReference type="SUPFAM" id="SSF52540">
    <property type="entry name" value="P-loop containing nucleoside triphosphate hydrolases"/>
    <property type="match status" value="1"/>
</dbReference>